<sequence>MAAEDKDAFLDACEAEGRPASGVLREAMAHFVRHRRIAPSRWSRLMPNSVIAAGLALAFAVQSADRLPGADRPYAIAEFDYYDLNSDGRITLHEYLRASGTVRELAGNSRTPRQAERTGRVFGLFAAYNAGPAQMLFAHPDRVSDECWRAVEDQQLVATTRNFQLMDADNDGVVTPEEFGRYRLEATQRAFSNAWDLTGDGLITSADLELRAQRFSAFQTDTPRREEQLLDPATFHEDTPDHVRVCAPEFVRLARMEPETVPASSDANPLMRSESLLQHLDLDGDGVITFQEYATVMERNWSRP</sequence>
<dbReference type="GO" id="GO:0005509">
    <property type="term" value="F:calcium ion binding"/>
    <property type="evidence" value="ECO:0007669"/>
    <property type="project" value="InterPro"/>
</dbReference>
<dbReference type="SUPFAM" id="SSF47473">
    <property type="entry name" value="EF-hand"/>
    <property type="match status" value="1"/>
</dbReference>
<dbReference type="KEGG" id="gak:X907_0243"/>
<gene>
    <name evidence="2" type="ORF">X907_0243</name>
</gene>
<dbReference type="Pfam" id="PF13202">
    <property type="entry name" value="EF-hand_5"/>
    <property type="match status" value="2"/>
</dbReference>
<dbReference type="Proteomes" id="UP000286954">
    <property type="component" value="Chromosome"/>
</dbReference>
<keyword evidence="3" id="KW-1185">Reference proteome</keyword>
<dbReference type="PROSITE" id="PS50222">
    <property type="entry name" value="EF_HAND_2"/>
    <property type="match status" value="2"/>
</dbReference>
<proteinExistence type="predicted"/>
<accession>A0A3T0E659</accession>
<dbReference type="AlphaFoldDB" id="A0A3T0E659"/>
<reference evidence="2 3" key="1">
    <citation type="submission" date="2016-12" db="EMBL/GenBank/DDBJ databases">
        <title>The genome of dimorphic prosthecate Glycocaulis alkaliphilus 6b-8t, isolated from crude oil dictates its adaptability in petroleum environments.</title>
        <authorList>
            <person name="Wu X.-L."/>
            <person name="Geng S."/>
        </authorList>
    </citation>
    <scope>NUCLEOTIDE SEQUENCE [LARGE SCALE GENOMIC DNA]</scope>
    <source>
        <strain evidence="2 3">6B-8</strain>
    </source>
</reference>
<protein>
    <recommendedName>
        <fullName evidence="1">EF-hand domain-containing protein</fullName>
    </recommendedName>
</protein>
<dbReference type="SMART" id="SM00054">
    <property type="entry name" value="EFh"/>
    <property type="match status" value="3"/>
</dbReference>
<dbReference type="InterPro" id="IPR018247">
    <property type="entry name" value="EF_Hand_1_Ca_BS"/>
</dbReference>
<feature type="domain" description="EF-hand" evidence="1">
    <location>
        <begin position="268"/>
        <end position="303"/>
    </location>
</feature>
<evidence type="ECO:0000259" key="1">
    <source>
        <dbReference type="PROSITE" id="PS50222"/>
    </source>
</evidence>
<evidence type="ECO:0000313" key="3">
    <source>
        <dbReference type="Proteomes" id="UP000286954"/>
    </source>
</evidence>
<dbReference type="PROSITE" id="PS00018">
    <property type="entry name" value="EF_HAND_1"/>
    <property type="match status" value="3"/>
</dbReference>
<dbReference type="EMBL" id="CP018911">
    <property type="protein sequence ID" value="AZU02792.1"/>
    <property type="molecule type" value="Genomic_DNA"/>
</dbReference>
<dbReference type="InterPro" id="IPR002048">
    <property type="entry name" value="EF_hand_dom"/>
</dbReference>
<dbReference type="Pfam" id="PF13833">
    <property type="entry name" value="EF-hand_8"/>
    <property type="match status" value="1"/>
</dbReference>
<dbReference type="Gene3D" id="1.10.238.10">
    <property type="entry name" value="EF-hand"/>
    <property type="match status" value="2"/>
</dbReference>
<dbReference type="InterPro" id="IPR011992">
    <property type="entry name" value="EF-hand-dom_pair"/>
</dbReference>
<organism evidence="2 3">
    <name type="scientific">Glycocaulis alkaliphilus</name>
    <dbReference type="NCBI Taxonomy" id="1434191"/>
    <lineage>
        <taxon>Bacteria</taxon>
        <taxon>Pseudomonadati</taxon>
        <taxon>Pseudomonadota</taxon>
        <taxon>Alphaproteobacteria</taxon>
        <taxon>Maricaulales</taxon>
        <taxon>Maricaulaceae</taxon>
        <taxon>Glycocaulis</taxon>
    </lineage>
</organism>
<feature type="domain" description="EF-hand" evidence="1">
    <location>
        <begin position="163"/>
        <end position="189"/>
    </location>
</feature>
<name>A0A3T0E659_9PROT</name>
<evidence type="ECO:0000313" key="2">
    <source>
        <dbReference type="EMBL" id="AZU02792.1"/>
    </source>
</evidence>